<evidence type="ECO:0000313" key="9">
    <source>
        <dbReference type="EMBL" id="CAG5130736.1"/>
    </source>
</evidence>
<dbReference type="InterPro" id="IPR036388">
    <property type="entry name" value="WH-like_DNA-bd_sf"/>
</dbReference>
<keyword evidence="3 6" id="KW-0238">DNA-binding</keyword>
<dbReference type="SUPFAM" id="SSF46785">
    <property type="entry name" value="Winged helix' DNA-binding domain"/>
    <property type="match status" value="1"/>
</dbReference>
<dbReference type="SMART" id="SM00339">
    <property type="entry name" value="FH"/>
    <property type="match status" value="1"/>
</dbReference>
<proteinExistence type="predicted"/>
<feature type="domain" description="Fork-head" evidence="8">
    <location>
        <begin position="325"/>
        <end position="422"/>
    </location>
</feature>
<dbReference type="InterPro" id="IPR049624">
    <property type="entry name" value="FOXN1_4"/>
</dbReference>
<dbReference type="PANTHER" id="PTHR46721">
    <property type="entry name" value="FORKHEAD BOX PROTEIN N1"/>
    <property type="match status" value="1"/>
</dbReference>
<dbReference type="OrthoDB" id="10070006at2759"/>
<evidence type="ECO:0000256" key="7">
    <source>
        <dbReference type="SAM" id="MobiDB-lite"/>
    </source>
</evidence>
<feature type="DNA-binding region" description="Fork-head" evidence="6">
    <location>
        <begin position="325"/>
        <end position="422"/>
    </location>
</feature>
<evidence type="ECO:0000256" key="3">
    <source>
        <dbReference type="ARBA" id="ARBA00023125"/>
    </source>
</evidence>
<evidence type="ECO:0000313" key="10">
    <source>
        <dbReference type="Proteomes" id="UP000678393"/>
    </source>
</evidence>
<dbReference type="PROSITE" id="PS00658">
    <property type="entry name" value="FORK_HEAD_2"/>
    <property type="match status" value="1"/>
</dbReference>
<sequence>ETCQYRSVTGLVSSTAMDSFSDRLHDPLLFLNSDKSDLDAFLMNTSSDMVHMGEEMHGNISDMKMDNSLDLDSLEGHGHLGDMNWLHNSSLSNLAHLDSDDTSDGNLISVNPQSVLPIHIIHNESTQNLLSSETANSAAMRLHANCSNLLNSPEADSPQHSQVSSHESILGQDHQTICILSVASQNNLHNSPAKTQNFLITSSRDSPHKSQTFVLSTAHGGCPGGLTITTASSPMGSQFVLSPQKVHAVTKEKSGRVLLKSGNNFLSPSQASPVLLGRLQTGVQSQVFPNSQIAPSMISSMTQMQHSDSTVVSSTTNTEERTYPKPVFSYSCLIALALKNSKDGNLPVSEIYSFMCENFPYFKTAPDGWKNSVRHNLSLNKCFAKVDNPKLSQGAKKGCLWALNPAKVTKMEDEITKWGKKDPAGLLSSMAYPENLEAIEKGQAGLHYSKQKAQDFTPCTPNKADGTPMKVDLSRIQQTADCSPQIRIERYNTHSHMERSDMGTPMKVEFSPTVVRDISHVFRQDYSTPNSKHQMFAKIDHTDLSFLEVPVSLNNDALADIVLQSSVWDDLENNIDIDLICDLPSSHSAQSSHSPLTARSSPNPSQYAQSSGNYSPSVHPFYRNVLNNSPVQHVSPSAAAVRTSLFGTSTPTRRTLYA</sequence>
<dbReference type="GO" id="GO:0000976">
    <property type="term" value="F:transcription cis-regulatory region binding"/>
    <property type="evidence" value="ECO:0007669"/>
    <property type="project" value="TreeGrafter"/>
</dbReference>
<organism evidence="9 10">
    <name type="scientific">Candidula unifasciata</name>
    <dbReference type="NCBI Taxonomy" id="100452"/>
    <lineage>
        <taxon>Eukaryota</taxon>
        <taxon>Metazoa</taxon>
        <taxon>Spiralia</taxon>
        <taxon>Lophotrochozoa</taxon>
        <taxon>Mollusca</taxon>
        <taxon>Gastropoda</taxon>
        <taxon>Heterobranchia</taxon>
        <taxon>Euthyneura</taxon>
        <taxon>Panpulmonata</taxon>
        <taxon>Eupulmonata</taxon>
        <taxon>Stylommatophora</taxon>
        <taxon>Helicina</taxon>
        <taxon>Helicoidea</taxon>
        <taxon>Geomitridae</taxon>
        <taxon>Candidula</taxon>
    </lineage>
</organism>
<evidence type="ECO:0000256" key="2">
    <source>
        <dbReference type="ARBA" id="ARBA00023015"/>
    </source>
</evidence>
<dbReference type="InterPro" id="IPR001766">
    <property type="entry name" value="Fork_head_dom"/>
</dbReference>
<dbReference type="PRINTS" id="PR00053">
    <property type="entry name" value="FORKHEAD"/>
</dbReference>
<keyword evidence="10" id="KW-1185">Reference proteome</keyword>
<evidence type="ECO:0000256" key="6">
    <source>
        <dbReference type="PROSITE-ProRule" id="PRU00089"/>
    </source>
</evidence>
<dbReference type="InterPro" id="IPR036390">
    <property type="entry name" value="WH_DNA-bd_sf"/>
</dbReference>
<dbReference type="GO" id="GO:0000981">
    <property type="term" value="F:DNA-binding transcription factor activity, RNA polymerase II-specific"/>
    <property type="evidence" value="ECO:0007669"/>
    <property type="project" value="TreeGrafter"/>
</dbReference>
<dbReference type="PROSITE" id="PS50039">
    <property type="entry name" value="FORK_HEAD_3"/>
    <property type="match status" value="1"/>
</dbReference>
<dbReference type="Gene3D" id="1.10.10.10">
    <property type="entry name" value="Winged helix-like DNA-binding domain superfamily/Winged helix DNA-binding domain"/>
    <property type="match status" value="1"/>
</dbReference>
<comment type="caution">
    <text evidence="9">The sequence shown here is derived from an EMBL/GenBank/DDBJ whole genome shotgun (WGS) entry which is preliminary data.</text>
</comment>
<gene>
    <name evidence="9" type="ORF">CUNI_LOCUS16294</name>
</gene>
<feature type="region of interest" description="Disordered" evidence="7">
    <location>
        <begin position="590"/>
        <end position="614"/>
    </location>
</feature>
<keyword evidence="4" id="KW-0804">Transcription</keyword>
<keyword evidence="5 6" id="KW-0539">Nucleus</keyword>
<name>A0A8S3ZU80_9EUPU</name>
<keyword evidence="2" id="KW-0805">Transcription regulation</keyword>
<dbReference type="Proteomes" id="UP000678393">
    <property type="component" value="Unassembled WGS sequence"/>
</dbReference>
<keyword evidence="1" id="KW-0217">Developmental protein</keyword>
<evidence type="ECO:0000259" key="8">
    <source>
        <dbReference type="PROSITE" id="PS50039"/>
    </source>
</evidence>
<feature type="region of interest" description="Disordered" evidence="7">
    <location>
        <begin position="149"/>
        <end position="168"/>
    </location>
</feature>
<protein>
    <recommendedName>
        <fullName evidence="8">Fork-head domain-containing protein</fullName>
    </recommendedName>
</protein>
<comment type="subcellular location">
    <subcellularLocation>
        <location evidence="6">Nucleus</location>
    </subcellularLocation>
</comment>
<evidence type="ECO:0000256" key="5">
    <source>
        <dbReference type="ARBA" id="ARBA00023242"/>
    </source>
</evidence>
<evidence type="ECO:0000256" key="1">
    <source>
        <dbReference type="ARBA" id="ARBA00022473"/>
    </source>
</evidence>
<dbReference type="Pfam" id="PF00250">
    <property type="entry name" value="Forkhead"/>
    <property type="match status" value="1"/>
</dbReference>
<accession>A0A8S3ZU80</accession>
<dbReference type="PANTHER" id="PTHR46721:SF3">
    <property type="entry name" value="FORKHEAD BOX N1"/>
    <property type="match status" value="1"/>
</dbReference>
<dbReference type="GO" id="GO:0005634">
    <property type="term" value="C:nucleus"/>
    <property type="evidence" value="ECO:0007669"/>
    <property type="project" value="UniProtKB-SubCell"/>
</dbReference>
<reference evidence="9" key="1">
    <citation type="submission" date="2021-04" db="EMBL/GenBank/DDBJ databases">
        <authorList>
            <consortium name="Molecular Ecology Group"/>
        </authorList>
    </citation>
    <scope>NUCLEOTIDE SEQUENCE</scope>
</reference>
<feature type="compositionally biased region" description="Polar residues" evidence="7">
    <location>
        <begin position="595"/>
        <end position="614"/>
    </location>
</feature>
<feature type="compositionally biased region" description="Polar residues" evidence="7">
    <location>
        <begin position="158"/>
        <end position="167"/>
    </location>
</feature>
<dbReference type="EMBL" id="CAJHNH020004223">
    <property type="protein sequence ID" value="CAG5130736.1"/>
    <property type="molecule type" value="Genomic_DNA"/>
</dbReference>
<dbReference type="InterPro" id="IPR030456">
    <property type="entry name" value="TF_fork_head_CS_2"/>
</dbReference>
<feature type="non-terminal residue" evidence="9">
    <location>
        <position position="1"/>
    </location>
</feature>
<dbReference type="AlphaFoldDB" id="A0A8S3ZU80"/>
<dbReference type="CDD" id="cd20030">
    <property type="entry name" value="FH_FOXN1-like"/>
    <property type="match status" value="1"/>
</dbReference>
<evidence type="ECO:0000256" key="4">
    <source>
        <dbReference type="ARBA" id="ARBA00023163"/>
    </source>
</evidence>